<evidence type="ECO:0000313" key="1">
    <source>
        <dbReference type="EMBL" id="GHO56972.1"/>
    </source>
</evidence>
<gene>
    <name evidence="1" type="ORF">KSB_54470</name>
</gene>
<name>A0ABQ3UWL4_9CHLR</name>
<keyword evidence="2" id="KW-1185">Reference proteome</keyword>
<comment type="caution">
    <text evidence="1">The sequence shown here is derived from an EMBL/GenBank/DDBJ whole genome shotgun (WGS) entry which is preliminary data.</text>
</comment>
<reference evidence="1 2" key="1">
    <citation type="journal article" date="2021" name="Int. J. Syst. Evol. Microbiol.">
        <title>Reticulibacter mediterranei gen. nov., sp. nov., within the new family Reticulibacteraceae fam. nov., and Ktedonospora formicarum gen. nov., sp. nov., Ktedonobacter robiniae sp. nov., Dictyobacter formicarum sp. nov. and Dictyobacter arantiisoli sp. nov., belonging to the class Ktedonobacteria.</title>
        <authorList>
            <person name="Yabe S."/>
            <person name="Zheng Y."/>
            <person name="Wang C.M."/>
            <person name="Sakai Y."/>
            <person name="Abe K."/>
            <person name="Yokota A."/>
            <person name="Donadio S."/>
            <person name="Cavaletti L."/>
            <person name="Monciardini P."/>
        </authorList>
    </citation>
    <scope>NUCLEOTIDE SEQUENCE [LARGE SCALE GENOMIC DNA]</scope>
    <source>
        <strain evidence="1 2">SOSP1-30</strain>
    </source>
</reference>
<accession>A0ABQ3UWL4</accession>
<dbReference type="Proteomes" id="UP000654345">
    <property type="component" value="Unassembled WGS sequence"/>
</dbReference>
<proteinExistence type="predicted"/>
<protein>
    <submittedName>
        <fullName evidence="1">Uncharacterized protein</fullName>
    </submittedName>
</protein>
<dbReference type="RefSeq" id="WP_201373418.1">
    <property type="nucleotide sequence ID" value="NZ_BNJG01000002.1"/>
</dbReference>
<evidence type="ECO:0000313" key="2">
    <source>
        <dbReference type="Proteomes" id="UP000654345"/>
    </source>
</evidence>
<organism evidence="1 2">
    <name type="scientific">Ktedonobacter robiniae</name>
    <dbReference type="NCBI Taxonomy" id="2778365"/>
    <lineage>
        <taxon>Bacteria</taxon>
        <taxon>Bacillati</taxon>
        <taxon>Chloroflexota</taxon>
        <taxon>Ktedonobacteria</taxon>
        <taxon>Ktedonobacterales</taxon>
        <taxon>Ktedonobacteraceae</taxon>
        <taxon>Ktedonobacter</taxon>
    </lineage>
</organism>
<sequence>MPLDPQVALYLQKLAEISTEAGPELSLAEQRHQSELAALEQAGEPEIVAIIADCVISGPDRDYRGYPRE</sequence>
<dbReference type="EMBL" id="BNJG01000002">
    <property type="protein sequence ID" value="GHO56972.1"/>
    <property type="molecule type" value="Genomic_DNA"/>
</dbReference>